<protein>
    <submittedName>
        <fullName evidence="2">Uncharacterized protein</fullName>
    </submittedName>
</protein>
<gene>
    <name evidence="2" type="ORF">Daura_24060</name>
</gene>
<dbReference type="EMBL" id="CP073767">
    <property type="protein sequence ID" value="UWZ58967.1"/>
    <property type="molecule type" value="Genomic_DNA"/>
</dbReference>
<evidence type="ECO:0000256" key="1">
    <source>
        <dbReference type="SAM" id="MobiDB-lite"/>
    </source>
</evidence>
<keyword evidence="3" id="KW-1185">Reference proteome</keyword>
<proteinExistence type="predicted"/>
<accession>A0A9Q9IMM8</accession>
<dbReference type="KEGG" id="daur:Daura_24060"/>
<dbReference type="RefSeq" id="WP_033361926.1">
    <property type="nucleotide sequence ID" value="NZ_CP073767.1"/>
</dbReference>
<organism evidence="2 3">
    <name type="scientific">Dactylosporangium aurantiacum</name>
    <dbReference type="NCBI Taxonomy" id="35754"/>
    <lineage>
        <taxon>Bacteria</taxon>
        <taxon>Bacillati</taxon>
        <taxon>Actinomycetota</taxon>
        <taxon>Actinomycetes</taxon>
        <taxon>Micromonosporales</taxon>
        <taxon>Micromonosporaceae</taxon>
        <taxon>Dactylosporangium</taxon>
    </lineage>
</organism>
<reference evidence="2" key="1">
    <citation type="submission" date="2021-04" db="EMBL/GenBank/DDBJ databases">
        <title>Dactylosporangium aurantiacum NRRL B-8018 full assembly.</title>
        <authorList>
            <person name="Hartkoorn R.C."/>
            <person name="Beaudoing E."/>
            <person name="Hot D."/>
        </authorList>
    </citation>
    <scope>NUCLEOTIDE SEQUENCE</scope>
    <source>
        <strain evidence="2">NRRL B-8018</strain>
    </source>
</reference>
<feature type="region of interest" description="Disordered" evidence="1">
    <location>
        <begin position="1"/>
        <end position="23"/>
    </location>
</feature>
<dbReference type="OrthoDB" id="3400442at2"/>
<dbReference type="AlphaFoldDB" id="A0A9Q9IMM8"/>
<dbReference type="Proteomes" id="UP001058003">
    <property type="component" value="Chromosome"/>
</dbReference>
<sequence length="363" mass="39165">MERTTAYGDSWHRQPPPVSLGGGATSAQWPVFAAVWLLAAWTGGSGAPGWRSECVIGTARERGTQPWPEPPPPAEIAAAGRFDAEPSAATVLISLVQPAERRPYEPTRPPGEVTAELVALLGEHVRVSDARGTALLAYLAEHLTGPYTDLLRVWTGGDELHLLQRDSSGRALRLSVGPAPVTEPPVIAADGADAALRTRLACLLTLLSAELWVNNNNPVTFRVWAGPRGSADPLEAAAGWWTRTREEEPAEPPQLRPLTADELDQGMYTVVRGSLAELFDGSWSGIEEWPHVPPGHLTRYLYRDLLDLLLTRTAGADHLPQLFVTGYLPVTMPEDQAEDDDFTGTVVFVGPSDVAVLDVDLSC</sequence>
<evidence type="ECO:0000313" key="3">
    <source>
        <dbReference type="Proteomes" id="UP001058003"/>
    </source>
</evidence>
<name>A0A9Q9IMM8_9ACTN</name>
<evidence type="ECO:0000313" key="2">
    <source>
        <dbReference type="EMBL" id="UWZ58967.1"/>
    </source>
</evidence>